<dbReference type="InterPro" id="IPR029033">
    <property type="entry name" value="His_PPase_superfam"/>
</dbReference>
<reference evidence="1" key="1">
    <citation type="submission" date="2021-02" db="EMBL/GenBank/DDBJ databases">
        <title>Genome sequence Cadophora malorum strain M34.</title>
        <authorList>
            <person name="Stefanovic E."/>
            <person name="Vu D."/>
            <person name="Scully C."/>
            <person name="Dijksterhuis J."/>
            <person name="Roader J."/>
            <person name="Houbraken J."/>
        </authorList>
    </citation>
    <scope>NUCLEOTIDE SEQUENCE</scope>
    <source>
        <strain evidence="1">M34</strain>
    </source>
</reference>
<dbReference type="Pfam" id="PF00300">
    <property type="entry name" value="His_Phos_1"/>
    <property type="match status" value="1"/>
</dbReference>
<dbReference type="OrthoDB" id="496981at2759"/>
<keyword evidence="2" id="KW-1185">Reference proteome</keyword>
<dbReference type="Proteomes" id="UP000664132">
    <property type="component" value="Unassembled WGS sequence"/>
</dbReference>
<name>A0A8H7WB85_9HELO</name>
<dbReference type="PANTHER" id="PTHR48100:SF54">
    <property type="entry name" value="PHOSPHATASE SPAC5H10.03-RELATED"/>
    <property type="match status" value="1"/>
</dbReference>
<accession>A0A8H7WB85</accession>
<organism evidence="1 2">
    <name type="scientific">Cadophora malorum</name>
    <dbReference type="NCBI Taxonomy" id="108018"/>
    <lineage>
        <taxon>Eukaryota</taxon>
        <taxon>Fungi</taxon>
        <taxon>Dikarya</taxon>
        <taxon>Ascomycota</taxon>
        <taxon>Pezizomycotina</taxon>
        <taxon>Leotiomycetes</taxon>
        <taxon>Helotiales</taxon>
        <taxon>Ploettnerulaceae</taxon>
        <taxon>Cadophora</taxon>
    </lineage>
</organism>
<dbReference type="SMART" id="SM00855">
    <property type="entry name" value="PGAM"/>
    <property type="match status" value="1"/>
</dbReference>
<protein>
    <recommendedName>
        <fullName evidence="3">Phosphoglycerate mutase-like protein</fullName>
    </recommendedName>
</protein>
<sequence>MAKVTIHCVRHAQGFHNLSLANHTIPDPLLTPHGKSQCQTLSSTFPSPSKITHLVSSPLRRTLYTTLLSFPTAITRGIRITALSELQETSNLPCDTGSSVSSLEAEFSQGEFAGTVDLSHVSEDWNSKTGRWSPAAHHIERRARQARLFLRALADQSLALNPDQDVEIVVVTHGGYLHYFTDDWDGAGKFVGTGWANTEVRSYEFVEGDEAGAGLRETRESRVGRMGCEIQLGREEQRTLRDAMEKEWCESGYQGPREESAKM</sequence>
<dbReference type="Gene3D" id="3.40.50.1240">
    <property type="entry name" value="Phosphoglycerate mutase-like"/>
    <property type="match status" value="1"/>
</dbReference>
<dbReference type="PANTHER" id="PTHR48100">
    <property type="entry name" value="BROAD-SPECIFICITY PHOSPHATASE YOR283W-RELATED"/>
    <property type="match status" value="1"/>
</dbReference>
<dbReference type="SUPFAM" id="SSF53254">
    <property type="entry name" value="Phosphoglycerate mutase-like"/>
    <property type="match status" value="1"/>
</dbReference>
<dbReference type="GO" id="GO:0016791">
    <property type="term" value="F:phosphatase activity"/>
    <property type="evidence" value="ECO:0007669"/>
    <property type="project" value="TreeGrafter"/>
</dbReference>
<dbReference type="EMBL" id="JAFJYH010000092">
    <property type="protein sequence ID" value="KAG4420059.1"/>
    <property type="molecule type" value="Genomic_DNA"/>
</dbReference>
<evidence type="ECO:0000313" key="2">
    <source>
        <dbReference type="Proteomes" id="UP000664132"/>
    </source>
</evidence>
<comment type="caution">
    <text evidence="1">The sequence shown here is derived from an EMBL/GenBank/DDBJ whole genome shotgun (WGS) entry which is preliminary data.</text>
</comment>
<gene>
    <name evidence="1" type="ORF">IFR04_006818</name>
</gene>
<dbReference type="InterPro" id="IPR050275">
    <property type="entry name" value="PGM_Phosphatase"/>
</dbReference>
<evidence type="ECO:0000313" key="1">
    <source>
        <dbReference type="EMBL" id="KAG4420059.1"/>
    </source>
</evidence>
<dbReference type="AlphaFoldDB" id="A0A8H7WB85"/>
<proteinExistence type="predicted"/>
<dbReference type="InterPro" id="IPR013078">
    <property type="entry name" value="His_Pase_superF_clade-1"/>
</dbReference>
<dbReference type="GO" id="GO:0005737">
    <property type="term" value="C:cytoplasm"/>
    <property type="evidence" value="ECO:0007669"/>
    <property type="project" value="TreeGrafter"/>
</dbReference>
<evidence type="ECO:0008006" key="3">
    <source>
        <dbReference type="Google" id="ProtNLM"/>
    </source>
</evidence>